<reference evidence="2" key="1">
    <citation type="journal article" date="2020" name="Stud. Mycol.">
        <title>101 Dothideomycetes genomes: a test case for predicting lifestyles and emergence of pathogens.</title>
        <authorList>
            <person name="Haridas S."/>
            <person name="Albert R."/>
            <person name="Binder M."/>
            <person name="Bloem J."/>
            <person name="Labutti K."/>
            <person name="Salamov A."/>
            <person name="Andreopoulos B."/>
            <person name="Baker S."/>
            <person name="Barry K."/>
            <person name="Bills G."/>
            <person name="Bluhm B."/>
            <person name="Cannon C."/>
            <person name="Castanera R."/>
            <person name="Culley D."/>
            <person name="Daum C."/>
            <person name="Ezra D."/>
            <person name="Gonzalez J."/>
            <person name="Henrissat B."/>
            <person name="Kuo A."/>
            <person name="Liang C."/>
            <person name="Lipzen A."/>
            <person name="Lutzoni F."/>
            <person name="Magnuson J."/>
            <person name="Mondo S."/>
            <person name="Nolan M."/>
            <person name="Ohm R."/>
            <person name="Pangilinan J."/>
            <person name="Park H.-J."/>
            <person name="Ramirez L."/>
            <person name="Alfaro M."/>
            <person name="Sun H."/>
            <person name="Tritt A."/>
            <person name="Yoshinaga Y."/>
            <person name="Zwiers L.-H."/>
            <person name="Turgeon B."/>
            <person name="Goodwin S."/>
            <person name="Spatafora J."/>
            <person name="Crous P."/>
            <person name="Grigoriev I."/>
        </authorList>
    </citation>
    <scope>NUCLEOTIDE SEQUENCE</scope>
    <source>
        <strain evidence="2">CBS 627.86</strain>
    </source>
</reference>
<sequence length="272" mass="31620">MRLLEIDDRGRLRFTKDLLDEDVPPYAILSHTWGEDEVTFDDMKDDESSKSRAGYTKIEFCRQQAQKDGLRYFWVDTCCIDKANHTELSSAIISMFRWYRNAAKCYVYLPDVSVHKRKRNQDTPEWESAFRQSRWFTRGWTLQELLAPRSVHFFSREGDCLGDRNELDQIIHTITDIPLAALHGANLSDFSIDERMRWAAKRNTTKSEDKAYCLLGLFEVVMAPLYGEAEHAFIRLKEVIDRSSKVLTPKQNIHAGESRFSTALTMVVHSPE</sequence>
<dbReference type="PANTHER" id="PTHR10622">
    <property type="entry name" value="HET DOMAIN-CONTAINING PROTEIN"/>
    <property type="match status" value="1"/>
</dbReference>
<evidence type="ECO:0000313" key="2">
    <source>
        <dbReference type="EMBL" id="KAF2112554.1"/>
    </source>
</evidence>
<evidence type="ECO:0000313" key="3">
    <source>
        <dbReference type="Proteomes" id="UP000799770"/>
    </source>
</evidence>
<gene>
    <name evidence="2" type="ORF">BDV96DRAFT_614056</name>
</gene>
<name>A0A6A5Z0H1_9PLEO</name>
<proteinExistence type="predicted"/>
<dbReference type="OrthoDB" id="674604at2759"/>
<dbReference type="Pfam" id="PF06985">
    <property type="entry name" value="HET"/>
    <property type="match status" value="1"/>
</dbReference>
<dbReference type="EMBL" id="ML977330">
    <property type="protein sequence ID" value="KAF2112554.1"/>
    <property type="molecule type" value="Genomic_DNA"/>
</dbReference>
<keyword evidence="3" id="KW-1185">Reference proteome</keyword>
<dbReference type="Proteomes" id="UP000799770">
    <property type="component" value="Unassembled WGS sequence"/>
</dbReference>
<evidence type="ECO:0000259" key="1">
    <source>
        <dbReference type="Pfam" id="PF06985"/>
    </source>
</evidence>
<dbReference type="PANTHER" id="PTHR10622:SF10">
    <property type="entry name" value="HET DOMAIN-CONTAINING PROTEIN"/>
    <property type="match status" value="1"/>
</dbReference>
<feature type="domain" description="Heterokaryon incompatibility" evidence="1">
    <location>
        <begin position="26"/>
        <end position="115"/>
    </location>
</feature>
<dbReference type="InterPro" id="IPR010730">
    <property type="entry name" value="HET"/>
</dbReference>
<dbReference type="AlphaFoldDB" id="A0A6A5Z0H1"/>
<organism evidence="2 3">
    <name type="scientific">Lophiotrema nucula</name>
    <dbReference type="NCBI Taxonomy" id="690887"/>
    <lineage>
        <taxon>Eukaryota</taxon>
        <taxon>Fungi</taxon>
        <taxon>Dikarya</taxon>
        <taxon>Ascomycota</taxon>
        <taxon>Pezizomycotina</taxon>
        <taxon>Dothideomycetes</taxon>
        <taxon>Pleosporomycetidae</taxon>
        <taxon>Pleosporales</taxon>
        <taxon>Lophiotremataceae</taxon>
        <taxon>Lophiotrema</taxon>
    </lineage>
</organism>
<accession>A0A6A5Z0H1</accession>
<protein>
    <submittedName>
        <fullName evidence="2">Heterokaryon incompatibility</fullName>
    </submittedName>
</protein>